<dbReference type="InterPro" id="IPR019734">
    <property type="entry name" value="TPR_rpt"/>
</dbReference>
<dbReference type="SMART" id="SM00028">
    <property type="entry name" value="TPR"/>
    <property type="match status" value="6"/>
</dbReference>
<keyword evidence="10" id="KW-1185">Reference proteome</keyword>
<evidence type="ECO:0000256" key="1">
    <source>
        <dbReference type="ARBA" id="ARBA00003476"/>
    </source>
</evidence>
<sequence>MENKRKTARHLPLLCLFSGLALGGINAAQAADANNPALKALFDQANYWHEKSHDELAMESLKKVLMVDANNTQALYLMALWSQQAGDIKGAEQWRARLTAVSPQDANLQALDNAKQMQQVPRGQLELARQQARSGNIPAALATWQNLFSGSQPPPSLAPEYYLTMAGDKSLYPQAVSELRQLRVQYPQDNNIKIALGKVLTYQESTRREGINVLQDLASGSQDADRSLRQALLWLGPQAGDDALYQTYIQRHPNDTALRDYYRKSIGGAAKGEGFEALNSGNTDTARSQFEQVLQTNPEDADALAGMGYVALRKGDYAAGAQYLNRAASLGGSASDERKQQAVDAEFYGQLAQAQAAYKQGNISQALVLSAPLAQRSGEQGAAAKLFRADVQRHNKDYTTAEQTLRGLLTEQPNNGAARENLYYVLREQNKTAEAQAMLQTLPASLQAKLQPRVSGGGNPTDPLRRQAQQAVANGDPQRAIALLSQGTTRYPADPWLRLDLARLLQKQGRDAEAANAMAPSFRPNASASELYAAALFASENNAWQQSQTLLSRIPASSQNRDMRELSQRVNYNLQMNVAERYLAQGDRAAAANTLKALAVRPPESPADAGKLARMLAQSGDVTSAVSVVRDNMRRGVQGNAGDYADQVTVLNQAGLGSEAQAWLANPELQSRSTPTQLASLRNGYVINDVDRLRTQGNYAAAYDKLIRAMQNDPQNTDLMFAMARVYQSGKMNKEAGVVYDYLMTRDTPQQDARAGAINVALANNDVDKAKQLTAGLKNDSTPERLLLLARVSEAEGNHQQAMSYLRTARGRLLGLKDNSGETAPMLGGLALADNPFVGTTRAGDLTTSSSLYGEAMPWQVAQLARNPQTAPPGTVRTDLPVETAQAGTLRQVDNMMEMLVDKTATWARGSTAMRSRDGEEGLSKLTEFKAPLQWSTVPFGDSRLDVNVSPITLDAGSSSDESSRRFGTGALIQGEVAEEVYNASTTTPPELPNLDKIKVPSQGSQSASGVEVAMALTGDQYKIDVGSTPLGQDLNTVVGGVQWSPQLTDYLKLVLVGERRAVVDSLLSYVGVEDKYSGKKWGQVTKNGGSAQLSYDNADAGFYAGFGVYDYVGENVPSNTSVNGSAGVYFRPYYSDDRELKTGINMSYMNFDKNLSYFSYGQGGYFSPQDYVSVAFPVDYTQKFDNWKLGLGASIGYQSYSQDESPYFPTDAAMQRQLEDYVARGFAKESFYSGSSKNGMGYNLRASTDYKLNKDMSIGGQIGYDTFGDYNESTANLYFRYLLGNK</sequence>
<evidence type="ECO:0000256" key="7">
    <source>
        <dbReference type="SAM" id="SignalP"/>
    </source>
</evidence>
<dbReference type="Pfam" id="PF14559">
    <property type="entry name" value="TPR_19"/>
    <property type="match status" value="2"/>
</dbReference>
<evidence type="ECO:0000259" key="8">
    <source>
        <dbReference type="Pfam" id="PF05420"/>
    </source>
</evidence>
<evidence type="ECO:0000256" key="3">
    <source>
        <dbReference type="ARBA" id="ARBA00022729"/>
    </source>
</evidence>
<evidence type="ECO:0000256" key="6">
    <source>
        <dbReference type="ARBA" id="ARBA00022916"/>
    </source>
</evidence>
<keyword evidence="6" id="KW-0135">Cellulose biosynthesis</keyword>
<dbReference type="EMBL" id="JAMGZK010000055">
    <property type="protein sequence ID" value="MCU6666971.1"/>
    <property type="molecule type" value="Genomic_DNA"/>
</dbReference>
<dbReference type="GO" id="GO:0006011">
    <property type="term" value="P:UDP-alpha-D-glucose metabolic process"/>
    <property type="evidence" value="ECO:0007669"/>
    <property type="project" value="InterPro"/>
</dbReference>
<evidence type="ECO:0000313" key="9">
    <source>
        <dbReference type="EMBL" id="MCU6666971.1"/>
    </source>
</evidence>
<dbReference type="InterPro" id="IPR003921">
    <property type="entry name" value="Cell_synth_C"/>
</dbReference>
<organism evidence="9 10">
    <name type="scientific">Silvania hatchlandensis</name>
    <dbReference type="NCBI Taxonomy" id="2926469"/>
    <lineage>
        <taxon>Bacteria</taxon>
        <taxon>Pseudomonadati</taxon>
        <taxon>Pseudomonadota</taxon>
        <taxon>Gammaproteobacteria</taxon>
        <taxon>Enterobacterales</taxon>
        <taxon>Enterobacteriaceae</taxon>
        <taxon>Silvania</taxon>
    </lineage>
</organism>
<feature type="signal peptide" evidence="7">
    <location>
        <begin position="1"/>
        <end position="30"/>
    </location>
</feature>
<evidence type="ECO:0000256" key="2">
    <source>
        <dbReference type="ARBA" id="ARBA00005186"/>
    </source>
</evidence>
<protein>
    <submittedName>
        <fullName evidence="9">Cellulose synthase subunit BcsC-related outer membrane protein</fullName>
    </submittedName>
</protein>
<feature type="domain" description="Cellulose synthase operon C C-terminal" evidence="8">
    <location>
        <begin position="924"/>
        <end position="1284"/>
    </location>
</feature>
<dbReference type="GO" id="GO:0019867">
    <property type="term" value="C:outer membrane"/>
    <property type="evidence" value="ECO:0007669"/>
    <property type="project" value="InterPro"/>
</dbReference>
<comment type="caution">
    <text evidence="9">The sequence shown here is derived from an EMBL/GenBank/DDBJ whole genome shotgun (WGS) entry which is preliminary data.</text>
</comment>
<dbReference type="InterPro" id="IPR011990">
    <property type="entry name" value="TPR-like_helical_dom_sf"/>
</dbReference>
<dbReference type="Pfam" id="PF13432">
    <property type="entry name" value="TPR_16"/>
    <property type="match status" value="2"/>
</dbReference>
<keyword evidence="5" id="KW-0802">TPR repeat</keyword>
<reference evidence="9" key="1">
    <citation type="submission" date="2022-05" db="EMBL/GenBank/DDBJ databases">
        <title>Description of a novel species of Leclercia; Leclercia tamurae and the Proposal for a Novel Genus Silvania gen. nov. Containing Two Novel Species Silvania hatchlandensis sp. nov. and Silvania confinis sp. nov. Isolated from the Rhizosphere of Oak.</title>
        <authorList>
            <person name="Maddock D.W."/>
            <person name="Brady C.L."/>
            <person name="Denman S."/>
            <person name="Arnold D."/>
        </authorList>
    </citation>
    <scope>NUCLEOTIDE SEQUENCE</scope>
    <source>
        <strain evidence="9">H19S6</strain>
    </source>
</reference>
<dbReference type="SUPFAM" id="SSF48452">
    <property type="entry name" value="TPR-like"/>
    <property type="match status" value="3"/>
</dbReference>
<keyword evidence="3 7" id="KW-0732">Signal</keyword>
<gene>
    <name evidence="9" type="ORF">M8014_21795</name>
</gene>
<dbReference type="GO" id="GO:0030244">
    <property type="term" value="P:cellulose biosynthetic process"/>
    <property type="evidence" value="ECO:0007669"/>
    <property type="project" value="UniProtKB-KW"/>
</dbReference>
<dbReference type="PRINTS" id="PR01441">
    <property type="entry name" value="CELLSNTHASEC"/>
</dbReference>
<feature type="chain" id="PRO_5039949861" evidence="7">
    <location>
        <begin position="31"/>
        <end position="1287"/>
    </location>
</feature>
<comment type="pathway">
    <text evidence="2">Glycan metabolism; bacterial cellulose biosynthesis.</text>
</comment>
<dbReference type="Proteomes" id="UP001063816">
    <property type="component" value="Unassembled WGS sequence"/>
</dbReference>
<evidence type="ECO:0000313" key="10">
    <source>
        <dbReference type="Proteomes" id="UP001063816"/>
    </source>
</evidence>
<dbReference type="RefSeq" id="WP_271284631.1">
    <property type="nucleotide sequence ID" value="NZ_JAMGZK010000055.1"/>
</dbReference>
<evidence type="ECO:0000256" key="4">
    <source>
        <dbReference type="ARBA" id="ARBA00022737"/>
    </source>
</evidence>
<dbReference type="Pfam" id="PF05420">
    <property type="entry name" value="BCSC_C"/>
    <property type="match status" value="1"/>
</dbReference>
<comment type="function">
    <text evidence="1">Required for maximal bacterial cellulose synthesis.</text>
</comment>
<evidence type="ECO:0000256" key="5">
    <source>
        <dbReference type="ARBA" id="ARBA00022803"/>
    </source>
</evidence>
<name>A0A9J6Q9N9_9ENTR</name>
<keyword evidence="4" id="KW-0677">Repeat</keyword>
<dbReference type="InterPro" id="IPR008410">
    <property type="entry name" value="BCSC_C"/>
</dbReference>
<proteinExistence type="predicted"/>
<accession>A0A9J6Q9N9</accession>
<dbReference type="Gene3D" id="1.25.40.10">
    <property type="entry name" value="Tetratricopeptide repeat domain"/>
    <property type="match status" value="4"/>
</dbReference>